<evidence type="ECO:0008006" key="7">
    <source>
        <dbReference type="Google" id="ProtNLM"/>
    </source>
</evidence>
<dbReference type="InterPro" id="IPR028386">
    <property type="entry name" value="CENP-C/Mif2/cnp3"/>
</dbReference>
<dbReference type="GO" id="GO:0005634">
    <property type="term" value="C:nucleus"/>
    <property type="evidence" value="ECO:0007669"/>
    <property type="project" value="UniProtKB-SubCell"/>
</dbReference>
<dbReference type="Proteomes" id="UP001370490">
    <property type="component" value="Unassembled WGS sequence"/>
</dbReference>
<dbReference type="GO" id="GO:0000776">
    <property type="term" value="C:kinetochore"/>
    <property type="evidence" value="ECO:0007669"/>
    <property type="project" value="InterPro"/>
</dbReference>
<dbReference type="GO" id="GO:0051382">
    <property type="term" value="P:kinetochore assembly"/>
    <property type="evidence" value="ECO:0007669"/>
    <property type="project" value="InterPro"/>
</dbReference>
<name>A0AAN8UJ74_9MAGN</name>
<accession>A0AAN8UJ74</accession>
<dbReference type="GO" id="GO:0051315">
    <property type="term" value="P:attachment of mitotic spindle microtubules to kinetochore"/>
    <property type="evidence" value="ECO:0007669"/>
    <property type="project" value="TreeGrafter"/>
</dbReference>
<dbReference type="AlphaFoldDB" id="A0AAN8UJ74"/>
<evidence type="ECO:0000256" key="1">
    <source>
        <dbReference type="ARBA" id="ARBA00004123"/>
    </source>
</evidence>
<gene>
    <name evidence="5" type="ORF">RJ641_024209</name>
</gene>
<comment type="similarity">
    <text evidence="2">Belongs to the CENP-C/MIF2 family.</text>
</comment>
<keyword evidence="3" id="KW-0539">Nucleus</keyword>
<organism evidence="5 6">
    <name type="scientific">Dillenia turbinata</name>
    <dbReference type="NCBI Taxonomy" id="194707"/>
    <lineage>
        <taxon>Eukaryota</taxon>
        <taxon>Viridiplantae</taxon>
        <taxon>Streptophyta</taxon>
        <taxon>Embryophyta</taxon>
        <taxon>Tracheophyta</taxon>
        <taxon>Spermatophyta</taxon>
        <taxon>Magnoliopsida</taxon>
        <taxon>eudicotyledons</taxon>
        <taxon>Gunneridae</taxon>
        <taxon>Pentapetalae</taxon>
        <taxon>Dilleniales</taxon>
        <taxon>Dilleniaceae</taxon>
        <taxon>Dillenia</taxon>
    </lineage>
</organism>
<feature type="region of interest" description="Disordered" evidence="4">
    <location>
        <begin position="512"/>
        <end position="595"/>
    </location>
</feature>
<reference evidence="5 6" key="1">
    <citation type="submission" date="2023-12" db="EMBL/GenBank/DDBJ databases">
        <title>A high-quality genome assembly for Dillenia turbinata (Dilleniales).</title>
        <authorList>
            <person name="Chanderbali A."/>
        </authorList>
    </citation>
    <scope>NUCLEOTIDE SEQUENCE [LARGE SCALE GENOMIC DNA]</scope>
    <source>
        <strain evidence="5">LSX21</strain>
        <tissue evidence="5">Leaf</tissue>
    </source>
</reference>
<feature type="region of interest" description="Disordered" evidence="4">
    <location>
        <begin position="177"/>
        <end position="200"/>
    </location>
</feature>
<proteinExistence type="inferred from homology"/>
<evidence type="ECO:0000313" key="6">
    <source>
        <dbReference type="Proteomes" id="UP001370490"/>
    </source>
</evidence>
<comment type="subcellular location">
    <subcellularLocation>
        <location evidence="1">Nucleus</location>
    </subcellularLocation>
</comment>
<dbReference type="PANTHER" id="PTHR16684:SF11">
    <property type="entry name" value="CENTROMERE PROTEIN C"/>
    <property type="match status" value="1"/>
</dbReference>
<evidence type="ECO:0000256" key="3">
    <source>
        <dbReference type="ARBA" id="ARBA00023242"/>
    </source>
</evidence>
<feature type="compositionally biased region" description="Basic and acidic residues" evidence="4">
    <location>
        <begin position="569"/>
        <end position="581"/>
    </location>
</feature>
<dbReference type="PANTHER" id="PTHR16684">
    <property type="entry name" value="CENTROMERE PROTEIN C"/>
    <property type="match status" value="1"/>
</dbReference>
<dbReference type="GO" id="GO:0051455">
    <property type="term" value="P:spindle attachment to meiosis I kinetochore"/>
    <property type="evidence" value="ECO:0007669"/>
    <property type="project" value="TreeGrafter"/>
</dbReference>
<feature type="compositionally biased region" description="Polar residues" evidence="4">
    <location>
        <begin position="177"/>
        <end position="196"/>
    </location>
</feature>
<comment type="caution">
    <text evidence="5">The sequence shown here is derived from an EMBL/GenBank/DDBJ whole genome shotgun (WGS) entry which is preliminary data.</text>
</comment>
<evidence type="ECO:0000256" key="2">
    <source>
        <dbReference type="ARBA" id="ARBA00010291"/>
    </source>
</evidence>
<evidence type="ECO:0000256" key="4">
    <source>
        <dbReference type="SAM" id="MobiDB-lite"/>
    </source>
</evidence>
<dbReference type="EMBL" id="JBAMMX010000028">
    <property type="protein sequence ID" value="KAK6912116.1"/>
    <property type="molecule type" value="Genomic_DNA"/>
</dbReference>
<sequence>MVNGLHTLDPTDPFRTFSTLSLFPQTFRASDLVNIKNNDIESLHSVLKSMALGSATKLLEQAKMIVDGSSELNSDVTNYAATKHKNEPGVLREKTNIQERRPDLGRKKARFSLKPNKSQPSVSLEPSLDIDQLHNPEEYFLAQEKLESQDPFQKKSASYKHQYSFGDLEDAENLMSQENSTQCTFSPEINNSQPETAGSDALNKRETFGSLPILENNVGVLDELLSSNCADLGEDKTVSYLQELLNIKTMNIRELCLPDMPNVLTRDVMASSENWVKYGNELSDISNQIQGIYKKSSLKNKHEIESSATSLASPTPPKIPFQSISLLRKHLLQSNAYSDPFSPLHIDISPARDSSLPELAHEQSVQVHKGDEQGASSNVRSMVLEDNNSITVNVGPSQLVTRALTCDVDQNLASESDQLHKGDGRGALGKVQSVVLEEDDIVTTNLSSSEMVTGASMCDIDQNLASDSSRVGVGIDVGENGLDNIGGVVNVVGANEPNKKDGKERTVSAGLPLMDEPSKIGNLSSQRNQSNPTVDLHCQLDPSNPTVDLHCQSEVSSKSPHVCPDEDIELPKEPSSREVNKQNKVQKLSRKEEKRKRVSKITRRQSLAAAGTSWEGGVRRSTRVRTRPLEYWKGERLLYGRIHQSLATVIGLKYASPAKDGGSAKLKVKSFVSDEYKELVELAAMH</sequence>
<protein>
    <recommendedName>
        <fullName evidence="7">Centromere protein C</fullName>
    </recommendedName>
</protein>
<feature type="compositionally biased region" description="Polar residues" evidence="4">
    <location>
        <begin position="521"/>
        <end position="533"/>
    </location>
</feature>
<keyword evidence="6" id="KW-1185">Reference proteome</keyword>
<evidence type="ECO:0000313" key="5">
    <source>
        <dbReference type="EMBL" id="KAK6912116.1"/>
    </source>
</evidence>
<dbReference type="GO" id="GO:0019237">
    <property type="term" value="F:centromeric DNA binding"/>
    <property type="evidence" value="ECO:0007669"/>
    <property type="project" value="InterPro"/>
</dbReference>